<feature type="signal peptide" evidence="3">
    <location>
        <begin position="1"/>
        <end position="19"/>
    </location>
</feature>
<organism evidence="4 5">
    <name type="scientific">Clonorchis sinensis</name>
    <name type="common">Chinese liver fluke</name>
    <dbReference type="NCBI Taxonomy" id="79923"/>
    <lineage>
        <taxon>Eukaryota</taxon>
        <taxon>Metazoa</taxon>
        <taxon>Spiralia</taxon>
        <taxon>Lophotrochozoa</taxon>
        <taxon>Platyhelminthes</taxon>
        <taxon>Trematoda</taxon>
        <taxon>Digenea</taxon>
        <taxon>Opisthorchiida</taxon>
        <taxon>Opisthorchiata</taxon>
        <taxon>Opisthorchiidae</taxon>
        <taxon>Clonorchis</taxon>
    </lineage>
</organism>
<evidence type="ECO:0000313" key="4">
    <source>
        <dbReference type="EMBL" id="GAA30896.2"/>
    </source>
</evidence>
<keyword evidence="5" id="KW-1185">Reference proteome</keyword>
<sequence>MIFLAICGYVLLDPVRTEASGGVSNFNGQRTTHLDSLSLDETYQSGCSACPAIRSCQMVVCRSHLENGTMVLDYNAGCVLDCGSLGRLECTQGENNTLSWYPNDPCLTTSTVTPTTTISVVGSSSTNNRTDNLEAVNASSTRPTNGTVDKTTSSSTSHYVPSKTEPQLTESDEPIPRWIFLWLVPSLAILFVGSSCLICCCVLHRSRRHKGRIHLKKRGRQYESVLQDTVGGNSLDDLRQTHQYSAETGFLPTTTVGDEGGSNGVLPANGQNGGTNAKGLDNRRKSSGKQMGRNRSKDSTESQRRIVNWQDTDMEAYITPPSPRAVKPGAKRVESIPLNPYSQTDNRSLSQIYVARHPANVVPLPRAPSPLSSQFGEVQSMTYSSAFGSQRLIYPSALCEEMYPTDAGRITDNLSQYSSQPYQETHTSIEYGAWPIGSTAGMESTTTVNISMYTENQGPNPEENMFALASMEPYQADANEYTPLESYSPRIPRI</sequence>
<proteinExistence type="predicted"/>
<evidence type="ECO:0000313" key="5">
    <source>
        <dbReference type="Proteomes" id="UP000008909"/>
    </source>
</evidence>
<dbReference type="Proteomes" id="UP000008909">
    <property type="component" value="Unassembled WGS sequence"/>
</dbReference>
<reference evidence="4" key="1">
    <citation type="journal article" date="2011" name="Genome Biol.">
        <title>The draft genome of the carcinogenic human liver fluke Clonorchis sinensis.</title>
        <authorList>
            <person name="Wang X."/>
            <person name="Chen W."/>
            <person name="Huang Y."/>
            <person name="Sun J."/>
            <person name="Men J."/>
            <person name="Liu H."/>
            <person name="Luo F."/>
            <person name="Guo L."/>
            <person name="Lv X."/>
            <person name="Deng C."/>
            <person name="Zhou C."/>
            <person name="Fan Y."/>
            <person name="Li X."/>
            <person name="Huang L."/>
            <person name="Hu Y."/>
            <person name="Liang C."/>
            <person name="Hu X."/>
            <person name="Xu J."/>
            <person name="Yu X."/>
        </authorList>
    </citation>
    <scope>NUCLEOTIDE SEQUENCE [LARGE SCALE GENOMIC DNA]</scope>
    <source>
        <strain evidence="4">Henan</strain>
    </source>
</reference>
<feature type="compositionally biased region" description="Polar residues" evidence="1">
    <location>
        <begin position="137"/>
        <end position="169"/>
    </location>
</feature>
<evidence type="ECO:0000256" key="3">
    <source>
        <dbReference type="SAM" id="SignalP"/>
    </source>
</evidence>
<dbReference type="EMBL" id="DF142840">
    <property type="protein sequence ID" value="GAA30896.2"/>
    <property type="molecule type" value="Genomic_DNA"/>
</dbReference>
<name>H2KNM2_CLOSI</name>
<dbReference type="AlphaFoldDB" id="H2KNM2"/>
<evidence type="ECO:0000256" key="1">
    <source>
        <dbReference type="SAM" id="MobiDB-lite"/>
    </source>
</evidence>
<feature type="chain" id="PRO_5003563033" evidence="3">
    <location>
        <begin position="20"/>
        <end position="494"/>
    </location>
</feature>
<keyword evidence="2" id="KW-0472">Membrane</keyword>
<accession>H2KNM2</accession>
<keyword evidence="3" id="KW-0732">Signal</keyword>
<keyword evidence="2" id="KW-1133">Transmembrane helix</keyword>
<feature type="region of interest" description="Disordered" evidence="1">
    <location>
        <begin position="250"/>
        <end position="305"/>
    </location>
</feature>
<reference key="2">
    <citation type="submission" date="2011-10" db="EMBL/GenBank/DDBJ databases">
        <title>The genome and transcriptome sequence of Clonorchis sinensis provide insights into the carcinogenic liver fluke.</title>
        <authorList>
            <person name="Wang X."/>
            <person name="Huang Y."/>
            <person name="Chen W."/>
            <person name="Liu H."/>
            <person name="Guo L."/>
            <person name="Chen Y."/>
            <person name="Luo F."/>
            <person name="Zhou W."/>
            <person name="Sun J."/>
            <person name="Mao Q."/>
            <person name="Liang P."/>
            <person name="Zhou C."/>
            <person name="Tian Y."/>
            <person name="Men J."/>
            <person name="Lv X."/>
            <person name="Huang L."/>
            <person name="Zhou J."/>
            <person name="Hu Y."/>
            <person name="Li R."/>
            <person name="Zhang F."/>
            <person name="Lei H."/>
            <person name="Li X."/>
            <person name="Hu X."/>
            <person name="Liang C."/>
            <person name="Xu J."/>
            <person name="Wu Z."/>
            <person name="Yu X."/>
        </authorList>
    </citation>
    <scope>NUCLEOTIDE SEQUENCE</scope>
    <source>
        <strain>Henan</strain>
    </source>
</reference>
<protein>
    <submittedName>
        <fullName evidence="4">Uncharacterized protein</fullName>
    </submittedName>
</protein>
<feature type="region of interest" description="Disordered" evidence="1">
    <location>
        <begin position="120"/>
        <end position="170"/>
    </location>
</feature>
<feature type="compositionally biased region" description="Basic and acidic residues" evidence="1">
    <location>
        <begin position="295"/>
        <end position="304"/>
    </location>
</feature>
<evidence type="ECO:0000256" key="2">
    <source>
        <dbReference type="SAM" id="Phobius"/>
    </source>
</evidence>
<gene>
    <name evidence="4" type="ORF">CLF_100418</name>
</gene>
<feature type="transmembrane region" description="Helical" evidence="2">
    <location>
        <begin position="178"/>
        <end position="203"/>
    </location>
</feature>
<keyword evidence="2" id="KW-0812">Transmembrane</keyword>